<protein>
    <submittedName>
        <fullName evidence="1">Uncharacterized protein</fullName>
    </submittedName>
</protein>
<sequence>MDFLQTILTIIISLISGFAGTIYLENKRKIVRKKKLSNYLILLYSEISDHNFWIRKLYSNAGTFKICSKLLLESSIKEWSNSKYFLAENLNSNDLQVILNHYRNIDGFKRAFANEPDFFLTKPEMEIFVADTQAALEIIGKDPSVKQFVQSITEKEAKKE</sequence>
<evidence type="ECO:0000313" key="1">
    <source>
        <dbReference type="EMBL" id="CDB46714.1"/>
    </source>
</evidence>
<comment type="caution">
    <text evidence="1">The sequence shown here is derived from an EMBL/GenBank/DDBJ whole genome shotgun (WGS) entry which is preliminary data.</text>
</comment>
<proteinExistence type="predicted"/>
<dbReference type="AlphaFoldDB" id="R6IJR6"/>
<gene>
    <name evidence="1" type="ORF">BN533_01727</name>
</gene>
<dbReference type="STRING" id="1262914.BN533_01727"/>
<dbReference type="HOGENOM" id="CLU_1650534_0_0_9"/>
<reference evidence="1" key="1">
    <citation type="submission" date="2012-11" db="EMBL/GenBank/DDBJ databases">
        <title>Dependencies among metagenomic species, viruses, plasmids and units of genetic variation.</title>
        <authorList>
            <person name="Nielsen H.B."/>
            <person name="Almeida M."/>
            <person name="Juncker A.S."/>
            <person name="Rasmussen S."/>
            <person name="Li J."/>
            <person name="Sunagawa S."/>
            <person name="Plichta D."/>
            <person name="Gautier L."/>
            <person name="Le Chatelier E."/>
            <person name="Peletier E."/>
            <person name="Bonde I."/>
            <person name="Nielsen T."/>
            <person name="Manichanh C."/>
            <person name="Arumugam M."/>
            <person name="Batto J."/>
            <person name="Santos M.B.Q.D."/>
            <person name="Blom N."/>
            <person name="Borruel N."/>
            <person name="Burgdorf K.S."/>
            <person name="Boumezbeur F."/>
            <person name="Casellas F."/>
            <person name="Dore J."/>
            <person name="Guarner F."/>
            <person name="Hansen T."/>
            <person name="Hildebrand F."/>
            <person name="Kaas R.S."/>
            <person name="Kennedy S."/>
            <person name="Kristiansen K."/>
            <person name="Kultima J.R."/>
            <person name="Leonard P."/>
            <person name="Levenez F."/>
            <person name="Lund O."/>
            <person name="Moumen B."/>
            <person name="Le Paslier D."/>
            <person name="Pons N."/>
            <person name="Pedersen O."/>
            <person name="Prifti E."/>
            <person name="Qin J."/>
            <person name="Raes J."/>
            <person name="Tap J."/>
            <person name="Tims S."/>
            <person name="Ussery D.W."/>
            <person name="Yamada T."/>
            <person name="MetaHit consortium"/>
            <person name="Renault P."/>
            <person name="Sicheritz-Ponten T."/>
            <person name="Bork P."/>
            <person name="Wang J."/>
            <person name="Brunak S."/>
            <person name="Ehrlich S.D."/>
        </authorList>
    </citation>
    <scope>NUCLEOTIDE SEQUENCE [LARGE SCALE GENOMIC DNA]</scope>
</reference>
<dbReference type="RefSeq" id="WP_021718627.1">
    <property type="nucleotide sequence ID" value="NZ_CP061002.1"/>
</dbReference>
<accession>R6IJR6</accession>
<dbReference type="EMBL" id="CBDS010000099">
    <property type="protein sequence ID" value="CDB46714.1"/>
    <property type="molecule type" value="Genomic_DNA"/>
</dbReference>
<name>R6IJR6_9FIRM</name>
<organism evidence="1">
    <name type="scientific">Phascolarctobacterium faecium</name>
    <dbReference type="NCBI Taxonomy" id="33025"/>
    <lineage>
        <taxon>Bacteria</taxon>
        <taxon>Bacillati</taxon>
        <taxon>Bacillota</taxon>
        <taxon>Negativicutes</taxon>
        <taxon>Acidaminococcales</taxon>
        <taxon>Acidaminococcaceae</taxon>
        <taxon>Phascolarctobacterium</taxon>
    </lineage>
</organism>